<reference evidence="1" key="1">
    <citation type="journal article" date="2021" name="PeerJ">
        <title>Extensive microbial diversity within the chicken gut microbiome revealed by metagenomics and culture.</title>
        <authorList>
            <person name="Gilroy R."/>
            <person name="Ravi A."/>
            <person name="Getino M."/>
            <person name="Pursley I."/>
            <person name="Horton D.L."/>
            <person name="Alikhan N.F."/>
            <person name="Baker D."/>
            <person name="Gharbi K."/>
            <person name="Hall N."/>
            <person name="Watson M."/>
            <person name="Adriaenssens E.M."/>
            <person name="Foster-Nyarko E."/>
            <person name="Jarju S."/>
            <person name="Secka A."/>
            <person name="Antonio M."/>
            <person name="Oren A."/>
            <person name="Chaudhuri R.R."/>
            <person name="La Ragione R."/>
            <person name="Hildebrand F."/>
            <person name="Pallen M.J."/>
        </authorList>
    </citation>
    <scope>NUCLEOTIDE SEQUENCE</scope>
    <source>
        <strain evidence="1">ChiSxjej5B17-1746</strain>
    </source>
</reference>
<proteinExistence type="predicted"/>
<evidence type="ECO:0008006" key="3">
    <source>
        <dbReference type="Google" id="ProtNLM"/>
    </source>
</evidence>
<gene>
    <name evidence="1" type="ORF">H9874_07380</name>
</gene>
<accession>A0A9D1R0D6</accession>
<sequence>MRTLFLVTAMGTLLLLGGCWYHGEHHSAHDSRYYGDFASQRMGPPKGSAFLSHW</sequence>
<dbReference type="Proteomes" id="UP000824264">
    <property type="component" value="Unassembled WGS sequence"/>
</dbReference>
<organism evidence="1 2">
    <name type="scientific">Candidatus Bilophila faecipullorum</name>
    <dbReference type="NCBI Taxonomy" id="2838482"/>
    <lineage>
        <taxon>Bacteria</taxon>
        <taxon>Pseudomonadati</taxon>
        <taxon>Thermodesulfobacteriota</taxon>
        <taxon>Desulfovibrionia</taxon>
        <taxon>Desulfovibrionales</taxon>
        <taxon>Desulfovibrionaceae</taxon>
        <taxon>Bilophila</taxon>
    </lineage>
</organism>
<name>A0A9D1R0D6_9BACT</name>
<comment type="caution">
    <text evidence="1">The sequence shown here is derived from an EMBL/GenBank/DDBJ whole genome shotgun (WGS) entry which is preliminary data.</text>
</comment>
<reference evidence="1" key="2">
    <citation type="submission" date="2021-04" db="EMBL/GenBank/DDBJ databases">
        <authorList>
            <person name="Gilroy R."/>
        </authorList>
    </citation>
    <scope>NUCLEOTIDE SEQUENCE</scope>
    <source>
        <strain evidence="1">ChiSxjej5B17-1746</strain>
    </source>
</reference>
<evidence type="ECO:0000313" key="1">
    <source>
        <dbReference type="EMBL" id="HIW78949.1"/>
    </source>
</evidence>
<evidence type="ECO:0000313" key="2">
    <source>
        <dbReference type="Proteomes" id="UP000824264"/>
    </source>
</evidence>
<dbReference type="PROSITE" id="PS51257">
    <property type="entry name" value="PROKAR_LIPOPROTEIN"/>
    <property type="match status" value="1"/>
</dbReference>
<protein>
    <recommendedName>
        <fullName evidence="3">Lipoprotein</fullName>
    </recommendedName>
</protein>
<dbReference type="AlphaFoldDB" id="A0A9D1R0D6"/>
<dbReference type="EMBL" id="DXGI01000281">
    <property type="protein sequence ID" value="HIW78949.1"/>
    <property type="molecule type" value="Genomic_DNA"/>
</dbReference>